<organism evidence="1 4">
    <name type="scientific">Phytophthora fragariae</name>
    <dbReference type="NCBI Taxonomy" id="53985"/>
    <lineage>
        <taxon>Eukaryota</taxon>
        <taxon>Sar</taxon>
        <taxon>Stramenopiles</taxon>
        <taxon>Oomycota</taxon>
        <taxon>Peronosporomycetes</taxon>
        <taxon>Peronosporales</taxon>
        <taxon>Peronosporaceae</taxon>
        <taxon>Phytophthora</taxon>
    </lineage>
</organism>
<reference evidence="3 4" key="1">
    <citation type="submission" date="2018-08" db="EMBL/GenBank/DDBJ databases">
        <title>Genomic investigation of the strawberry pathogen Phytophthora fragariae indicates pathogenicity is determined by transcriptional variation in three key races.</title>
        <authorList>
            <person name="Adams T.M."/>
            <person name="Armitage A.D."/>
            <person name="Sobczyk M.K."/>
            <person name="Bates H.J."/>
            <person name="Dunwell J.M."/>
            <person name="Nellist C.F."/>
            <person name="Harrison R.J."/>
        </authorList>
    </citation>
    <scope>NUCLEOTIDE SEQUENCE [LARGE SCALE GENOMIC DNA]</scope>
    <source>
        <strain evidence="2 3">A4</strain>
        <strain evidence="1 4">NOV-5</strain>
    </source>
</reference>
<dbReference type="EMBL" id="QXGE01000029">
    <property type="protein sequence ID" value="KAE9328735.1"/>
    <property type="molecule type" value="Genomic_DNA"/>
</dbReference>
<evidence type="ECO:0000313" key="4">
    <source>
        <dbReference type="Proteomes" id="UP000440732"/>
    </source>
</evidence>
<sequence>MDDGLVTMSVIKAVQKIMTGEKGDVGVAGWTKSGAARGIQAAETQKPCRLDIEDRAVKRSIGASMMYKCRAFHLMIWGSKFKGPARSNWNVQIDPVWKNPDWNGNTVKSVEVFKSLKSADKILK</sequence>
<dbReference type="AlphaFoldDB" id="A0A6A3UMD3"/>
<evidence type="ECO:0000313" key="2">
    <source>
        <dbReference type="EMBL" id="KAE9328735.1"/>
    </source>
</evidence>
<accession>A0A6A3UMD3</accession>
<dbReference type="Proteomes" id="UP000437068">
    <property type="component" value="Unassembled WGS sequence"/>
</dbReference>
<evidence type="ECO:0000313" key="1">
    <source>
        <dbReference type="EMBL" id="KAE9152885.1"/>
    </source>
</evidence>
<protein>
    <submittedName>
        <fullName evidence="1">Uncharacterized protein</fullName>
    </submittedName>
</protein>
<gene>
    <name evidence="2" type="ORF">PF001_g1244</name>
    <name evidence="1" type="ORF">PF006_g2921</name>
</gene>
<comment type="caution">
    <text evidence="1">The sequence shown here is derived from an EMBL/GenBank/DDBJ whole genome shotgun (WGS) entry which is preliminary data.</text>
</comment>
<dbReference type="EMBL" id="QXGA01000088">
    <property type="protein sequence ID" value="KAE9152885.1"/>
    <property type="molecule type" value="Genomic_DNA"/>
</dbReference>
<evidence type="ECO:0000313" key="3">
    <source>
        <dbReference type="Proteomes" id="UP000437068"/>
    </source>
</evidence>
<dbReference type="Proteomes" id="UP000440732">
    <property type="component" value="Unassembled WGS sequence"/>
</dbReference>
<name>A0A6A3UMD3_9STRA</name>
<proteinExistence type="predicted"/>